<feature type="compositionally biased region" description="Basic and acidic residues" evidence="7">
    <location>
        <begin position="149"/>
        <end position="160"/>
    </location>
</feature>
<dbReference type="EnsemblPlants" id="KQJ84064">
    <property type="protein sequence ID" value="KQJ84064"/>
    <property type="gene ID" value="BRADI_5g18430v3"/>
</dbReference>
<dbReference type="GO" id="GO:0003677">
    <property type="term" value="F:DNA binding"/>
    <property type="evidence" value="ECO:0007669"/>
    <property type="project" value="UniProtKB-KW"/>
</dbReference>
<dbReference type="PROSITE" id="PS51519">
    <property type="entry name" value="RWP_RK"/>
    <property type="match status" value="1"/>
</dbReference>
<dbReference type="OrthoDB" id="6270329at2759"/>
<dbReference type="PANTHER" id="PTHR46373">
    <property type="entry name" value="PROTEIN RKD4"/>
    <property type="match status" value="1"/>
</dbReference>
<dbReference type="AlphaFoldDB" id="A0A0Q3IDA0"/>
<evidence type="ECO:0000256" key="3">
    <source>
        <dbReference type="ARBA" id="ARBA00023054"/>
    </source>
</evidence>
<feature type="region of interest" description="Disordered" evidence="7">
    <location>
        <begin position="265"/>
        <end position="285"/>
    </location>
</feature>
<feature type="domain" description="RWP-RK" evidence="8">
    <location>
        <begin position="180"/>
        <end position="265"/>
    </location>
</feature>
<feature type="compositionally biased region" description="Acidic residues" evidence="7">
    <location>
        <begin position="164"/>
        <end position="175"/>
    </location>
</feature>
<comment type="function">
    <text evidence="1">Putative transcription factor.</text>
</comment>
<keyword evidence="6" id="KW-0539">Nucleus</keyword>
<dbReference type="EMBL" id="CM000884">
    <property type="protein sequence ID" value="KQJ84064.1"/>
    <property type="molecule type" value="Genomic_DNA"/>
</dbReference>
<keyword evidence="4" id="KW-0238">DNA-binding</keyword>
<dbReference type="STRING" id="15368.A0A0Q3IDA0"/>
<feature type="region of interest" description="Disordered" evidence="7">
    <location>
        <begin position="137"/>
        <end position="188"/>
    </location>
</feature>
<feature type="compositionally biased region" description="Basic and acidic residues" evidence="7">
    <location>
        <begin position="275"/>
        <end position="285"/>
    </location>
</feature>
<dbReference type="Pfam" id="PF02042">
    <property type="entry name" value="RWP-RK"/>
    <property type="match status" value="1"/>
</dbReference>
<protein>
    <recommendedName>
        <fullName evidence="8">RWP-RK domain-containing protein</fullName>
    </recommendedName>
</protein>
<keyword evidence="5" id="KW-0804">Transcription</keyword>
<evidence type="ECO:0000256" key="7">
    <source>
        <dbReference type="SAM" id="MobiDB-lite"/>
    </source>
</evidence>
<gene>
    <name evidence="10" type="primary">LOC100833240</name>
    <name evidence="9" type="ORF">BRADI_5g18430v3</name>
</gene>
<evidence type="ECO:0000256" key="1">
    <source>
        <dbReference type="ARBA" id="ARBA00004049"/>
    </source>
</evidence>
<organism evidence="9">
    <name type="scientific">Brachypodium distachyon</name>
    <name type="common">Purple false brome</name>
    <name type="synonym">Trachynia distachya</name>
    <dbReference type="NCBI Taxonomy" id="15368"/>
    <lineage>
        <taxon>Eukaryota</taxon>
        <taxon>Viridiplantae</taxon>
        <taxon>Streptophyta</taxon>
        <taxon>Embryophyta</taxon>
        <taxon>Tracheophyta</taxon>
        <taxon>Spermatophyta</taxon>
        <taxon>Magnoliopsida</taxon>
        <taxon>Liliopsida</taxon>
        <taxon>Poales</taxon>
        <taxon>Poaceae</taxon>
        <taxon>BOP clade</taxon>
        <taxon>Pooideae</taxon>
        <taxon>Stipodae</taxon>
        <taxon>Brachypodieae</taxon>
        <taxon>Brachypodium</taxon>
    </lineage>
</organism>
<dbReference type="FunCoup" id="A0A0Q3IDA0">
    <property type="interactions" value="4"/>
</dbReference>
<dbReference type="KEGG" id="bdi:100833240"/>
<proteinExistence type="predicted"/>
<accession>A0A0Q3IDA0</accession>
<reference evidence="9 10" key="1">
    <citation type="journal article" date="2010" name="Nature">
        <title>Genome sequencing and analysis of the model grass Brachypodium distachyon.</title>
        <authorList>
            <consortium name="International Brachypodium Initiative"/>
        </authorList>
    </citation>
    <scope>NUCLEOTIDE SEQUENCE [LARGE SCALE GENOMIC DNA]</scope>
    <source>
        <strain evidence="9 10">Bd21</strain>
    </source>
</reference>
<reference evidence="10" key="3">
    <citation type="submission" date="2018-08" db="UniProtKB">
        <authorList>
            <consortium name="EnsemblPlants"/>
        </authorList>
    </citation>
    <scope>IDENTIFICATION</scope>
    <source>
        <strain evidence="10">cv. Bd21</strain>
    </source>
</reference>
<reference evidence="9" key="2">
    <citation type="submission" date="2017-06" db="EMBL/GenBank/DDBJ databases">
        <title>WGS assembly of Brachypodium distachyon.</title>
        <authorList>
            <consortium name="The International Brachypodium Initiative"/>
            <person name="Lucas S."/>
            <person name="Harmon-Smith M."/>
            <person name="Lail K."/>
            <person name="Tice H."/>
            <person name="Grimwood J."/>
            <person name="Bruce D."/>
            <person name="Barry K."/>
            <person name="Shu S."/>
            <person name="Lindquist E."/>
            <person name="Wang M."/>
            <person name="Pitluck S."/>
            <person name="Vogel J.P."/>
            <person name="Garvin D.F."/>
            <person name="Mockler T.C."/>
            <person name="Schmutz J."/>
            <person name="Rokhsar D."/>
            <person name="Bevan M.W."/>
        </authorList>
    </citation>
    <scope>NUCLEOTIDE SEQUENCE</scope>
    <source>
        <strain evidence="9">Bd21</strain>
    </source>
</reference>
<evidence type="ECO:0000256" key="4">
    <source>
        <dbReference type="ARBA" id="ARBA00023125"/>
    </source>
</evidence>
<evidence type="ECO:0000313" key="10">
    <source>
        <dbReference type="EnsemblPlants" id="KQJ84064"/>
    </source>
</evidence>
<name>A0A0Q3IDA0_BRADI</name>
<dbReference type="Proteomes" id="UP000008810">
    <property type="component" value="Chromosome 5"/>
</dbReference>
<evidence type="ECO:0000256" key="5">
    <source>
        <dbReference type="ARBA" id="ARBA00023163"/>
    </source>
</evidence>
<evidence type="ECO:0000313" key="11">
    <source>
        <dbReference type="Proteomes" id="UP000008810"/>
    </source>
</evidence>
<dbReference type="RefSeq" id="XP_003581531.1">
    <property type="nucleotide sequence ID" value="XM_003581483.3"/>
</dbReference>
<sequence>MDAVVSTLSALAVFVNTTDHGAVRSVHGYRVVAKGGDCGWEKWVEREFAFSPSSCRELPAPVVAPRLLSADWVGRPVYHEGKMVGAWRCILAFDSVAAVVPPPTPPPMLSPSGNPGLMSVPSLYEDLNEVFQFQNSEKVPELQCDPDEQSTRLDERERTSNEIGESDSDSDDDPQTGEGLPEPVQKQRRANQKYIASITLVDIAQYFHLPIREASKTLKIGVSILKRKCRQYGIPRWPHRKIKSLDSLIHDLEYVIDDTERDGVQREKAKHKKKEREMEKEKEKHDAIRALAKRKKMLESEKETITLKPALDLMAETKQFREDVFKRRYRAKNIATR</sequence>
<keyword evidence="3" id="KW-0175">Coiled coil</keyword>
<dbReference type="Gramene" id="KQJ84064">
    <property type="protein sequence ID" value="KQJ84064"/>
    <property type="gene ID" value="BRADI_5g18430v3"/>
</dbReference>
<dbReference type="GeneID" id="100833240"/>
<keyword evidence="11" id="KW-1185">Reference proteome</keyword>
<keyword evidence="2" id="KW-0805">Transcription regulation</keyword>
<evidence type="ECO:0000313" key="9">
    <source>
        <dbReference type="EMBL" id="KQJ84064.1"/>
    </source>
</evidence>
<dbReference type="GO" id="GO:0003700">
    <property type="term" value="F:DNA-binding transcription factor activity"/>
    <property type="evidence" value="ECO:0007669"/>
    <property type="project" value="InterPro"/>
</dbReference>
<dbReference type="PANTHER" id="PTHR46373:SF12">
    <property type="entry name" value="PROTEIN RKD5"/>
    <property type="match status" value="1"/>
</dbReference>
<dbReference type="InterPro" id="IPR003035">
    <property type="entry name" value="RWP-RK_dom"/>
</dbReference>
<evidence type="ECO:0000256" key="6">
    <source>
        <dbReference type="ARBA" id="ARBA00023242"/>
    </source>
</evidence>
<evidence type="ECO:0000256" key="2">
    <source>
        <dbReference type="ARBA" id="ARBA00023015"/>
    </source>
</evidence>
<dbReference type="InterPro" id="IPR044607">
    <property type="entry name" value="RKD-like"/>
</dbReference>
<evidence type="ECO:0000259" key="8">
    <source>
        <dbReference type="PROSITE" id="PS51519"/>
    </source>
</evidence>